<evidence type="ECO:0000313" key="1">
    <source>
        <dbReference type="EMBL" id="SNB52390.1"/>
    </source>
</evidence>
<keyword evidence="2" id="KW-1185">Reference proteome</keyword>
<dbReference type="RefSeq" id="WP_088559564.1">
    <property type="nucleotide sequence ID" value="NZ_FYEH01000001.1"/>
</dbReference>
<evidence type="ECO:0000313" key="2">
    <source>
        <dbReference type="Proteomes" id="UP000197065"/>
    </source>
</evidence>
<gene>
    <name evidence="1" type="ORF">SAMN07250955_101244</name>
</gene>
<sequence>MAKKAKRTLKPGMESASRWTVRGVAVPLQRAASETARAEGKTLGQWLSEVVEAALADAPSRLPAATAAGWREAIEARLERLEGVVGIDAQRAAAESTAAVAN</sequence>
<reference evidence="1 2" key="1">
    <citation type="submission" date="2017-06" db="EMBL/GenBank/DDBJ databases">
        <authorList>
            <person name="Kim H.J."/>
            <person name="Triplett B.A."/>
        </authorList>
    </citation>
    <scope>NUCLEOTIDE SEQUENCE [LARGE SCALE GENOMIC DNA]</scope>
    <source>
        <strain evidence="1 2">B29T1</strain>
    </source>
</reference>
<dbReference type="Proteomes" id="UP000197065">
    <property type="component" value="Unassembled WGS sequence"/>
</dbReference>
<dbReference type="EMBL" id="FYEH01000001">
    <property type="protein sequence ID" value="SNB52390.1"/>
    <property type="molecule type" value="Genomic_DNA"/>
</dbReference>
<proteinExistence type="predicted"/>
<name>A0A212PZE5_9PROT</name>
<protein>
    <submittedName>
        <fullName evidence="1">Uncharacterized protein</fullName>
    </submittedName>
</protein>
<accession>A0A212PZE5</accession>
<organism evidence="1 2">
    <name type="scientific">Arboricoccus pini</name>
    <dbReference type="NCBI Taxonomy" id="1963835"/>
    <lineage>
        <taxon>Bacteria</taxon>
        <taxon>Pseudomonadati</taxon>
        <taxon>Pseudomonadota</taxon>
        <taxon>Alphaproteobacteria</taxon>
        <taxon>Geminicoccales</taxon>
        <taxon>Geminicoccaceae</taxon>
        <taxon>Arboricoccus</taxon>
    </lineage>
</organism>
<dbReference type="OrthoDB" id="5295703at2"/>
<dbReference type="AlphaFoldDB" id="A0A212PZE5"/>